<feature type="region of interest" description="Disordered" evidence="1">
    <location>
        <begin position="323"/>
        <end position="370"/>
    </location>
</feature>
<accession>A0A5C3EAM6</accession>
<evidence type="ECO:0000313" key="3">
    <source>
        <dbReference type="EMBL" id="SPO27693.1"/>
    </source>
</evidence>
<feature type="region of interest" description="Disordered" evidence="1">
    <location>
        <begin position="109"/>
        <end position="303"/>
    </location>
</feature>
<dbReference type="InterPro" id="IPR028012">
    <property type="entry name" value="Rua1_C"/>
</dbReference>
<feature type="compositionally biased region" description="Basic and acidic residues" evidence="1">
    <location>
        <begin position="131"/>
        <end position="148"/>
    </location>
</feature>
<reference evidence="3 4" key="1">
    <citation type="submission" date="2018-03" db="EMBL/GenBank/DDBJ databases">
        <authorList>
            <person name="Guldener U."/>
        </authorList>
    </citation>
    <scope>NUCLEOTIDE SEQUENCE [LARGE SCALE GENOMIC DNA]</scope>
    <source>
        <strain evidence="3 4">NBRC100155</strain>
    </source>
</reference>
<gene>
    <name evidence="3" type="ORF">UTRI_04271_B</name>
</gene>
<evidence type="ECO:0000256" key="1">
    <source>
        <dbReference type="SAM" id="MobiDB-lite"/>
    </source>
</evidence>
<feature type="compositionally biased region" description="Polar residues" evidence="1">
    <location>
        <begin position="1"/>
        <end position="13"/>
    </location>
</feature>
<feature type="compositionally biased region" description="Polar residues" evidence="1">
    <location>
        <begin position="177"/>
        <end position="194"/>
    </location>
</feature>
<name>A0A5C3EAM6_9BASI</name>
<feature type="compositionally biased region" description="Acidic residues" evidence="1">
    <location>
        <begin position="71"/>
        <end position="83"/>
    </location>
</feature>
<dbReference type="PANTHER" id="PTHR28125">
    <property type="entry name" value="MEIOTIC EXPRESSION UP-REGULATED PROTEIN 26"/>
    <property type="match status" value="1"/>
</dbReference>
<feature type="compositionally biased region" description="Low complexity" evidence="1">
    <location>
        <begin position="260"/>
        <end position="273"/>
    </location>
</feature>
<evidence type="ECO:0000259" key="2">
    <source>
        <dbReference type="Pfam" id="PF14616"/>
    </source>
</evidence>
<keyword evidence="4" id="KW-1185">Reference proteome</keyword>
<protein>
    <submittedName>
        <fullName evidence="3">Related to Meiotic expression upregulated protein 26</fullName>
    </submittedName>
</protein>
<dbReference type="EMBL" id="OOIN01000018">
    <property type="protein sequence ID" value="SPO27693.1"/>
    <property type="molecule type" value="Genomic_DNA"/>
</dbReference>
<feature type="compositionally biased region" description="Basic residues" evidence="1">
    <location>
        <begin position="219"/>
        <end position="230"/>
    </location>
</feature>
<feature type="domain" description="Transcription regulator Rua1 C-terminal" evidence="2">
    <location>
        <begin position="443"/>
        <end position="560"/>
    </location>
</feature>
<sequence>MNRDNNSQDSSAQGYIDPKSALSPPPCDPLGQGAVLSSSQISQPEEDQLRERVSELSTAVIPQADFNFSSCDEDAEGEPDESFQSEHSFWMTHSGDTSASTIATLDVDEPPIPLLGRDGTWKGVQPLSSATHDDKQDKQPDPDDDSKPIRPLNDVGRITEPTLLYSTHSKRTRQKRASSISTITVGQTSGSAGQKRTKEEDDVQPEHSGSSKCSSRTKGASRRQPKRSKSTKSAASSSSIGSDHHRDDGLASSEGGNVSGGRSAPSPASSTGRYKLRKKDSVPTRSLAALLTPPRDKLPQASLDAVNGSAKWLDHIDQELKSEPETVQEPSPFPQKEEEDVKEPNMAEENGAEDTSAEWDELDPNPTRLVPVRDKGRRAFPAEWETHPDFPLLYQRYCVPSSVSPEVLEMLLRGLNLANVDEEFHEIVDRAQTVQGTFNKPRSILDLYTPRFVKGVGAQKVGMCPFCYEEGRVKFLKTKFSAYNYHMQNFHGVSALTGLPFTPPTKFRIKARPNANPKERKELVQGLCHSCNKYVDIQGPKETEVKVAEIYWWKHAQVCHRGAGVPEGVGGYFVENVWFERVCSVLELIDGLEGELRKLLAGNR</sequence>
<dbReference type="Proteomes" id="UP000324022">
    <property type="component" value="Unassembled WGS sequence"/>
</dbReference>
<dbReference type="Pfam" id="PF14616">
    <property type="entry name" value="Rua1_C"/>
    <property type="match status" value="1"/>
</dbReference>
<dbReference type="PANTHER" id="PTHR28125:SF2">
    <property type="entry name" value="MEIOTIC EXPRESSION UP-REGULATED PROTEIN 26"/>
    <property type="match status" value="1"/>
</dbReference>
<feature type="region of interest" description="Disordered" evidence="1">
    <location>
        <begin position="1"/>
        <end position="85"/>
    </location>
</feature>
<dbReference type="OrthoDB" id="5595379at2759"/>
<evidence type="ECO:0000313" key="4">
    <source>
        <dbReference type="Proteomes" id="UP000324022"/>
    </source>
</evidence>
<organism evidence="3 4">
    <name type="scientific">Ustilago trichophora</name>
    <dbReference type="NCBI Taxonomy" id="86804"/>
    <lineage>
        <taxon>Eukaryota</taxon>
        <taxon>Fungi</taxon>
        <taxon>Dikarya</taxon>
        <taxon>Basidiomycota</taxon>
        <taxon>Ustilaginomycotina</taxon>
        <taxon>Ustilaginomycetes</taxon>
        <taxon>Ustilaginales</taxon>
        <taxon>Ustilaginaceae</taxon>
        <taxon>Ustilago</taxon>
    </lineage>
</organism>
<dbReference type="AlphaFoldDB" id="A0A5C3EAM6"/>
<proteinExistence type="predicted"/>
<feature type="compositionally biased region" description="Acidic residues" evidence="1">
    <location>
        <begin position="350"/>
        <end position="363"/>
    </location>
</feature>
<feature type="compositionally biased region" description="Polar residues" evidence="1">
    <location>
        <begin position="207"/>
        <end position="218"/>
    </location>
</feature>